<sequence length="193" mass="21057">MATREPAAFPVAFHRPEAERRVVILPGARYPTRGPLLWFAREVALAKGFGVLEVLDEPPTGEDPFAWVRDRALRALDHQPAPTTVVIGKSLASDVADLAADRELPAIWLTPLLDRPNVRAALARATRPLLIVGGTADPTWQPDAVPSSALISQLELPEHDHSLQRPGDPLASIASLRKVTKQVERFLGGGWLR</sequence>
<proteinExistence type="predicted"/>
<accession>A0A840IGP7</accession>
<evidence type="ECO:0000313" key="1">
    <source>
        <dbReference type="EMBL" id="MBB4664052.1"/>
    </source>
</evidence>
<dbReference type="EMBL" id="JACHNU010000006">
    <property type="protein sequence ID" value="MBB4664052.1"/>
    <property type="molecule type" value="Genomic_DNA"/>
</dbReference>
<dbReference type="SUPFAM" id="SSF53474">
    <property type="entry name" value="alpha/beta-Hydrolases"/>
    <property type="match status" value="1"/>
</dbReference>
<protein>
    <submittedName>
        <fullName evidence="1">Pimeloyl-ACP methyl ester carboxylesterase</fullName>
    </submittedName>
</protein>
<reference evidence="1 2" key="1">
    <citation type="submission" date="2020-08" db="EMBL/GenBank/DDBJ databases">
        <title>Genomic Encyclopedia of Archaeal and Bacterial Type Strains, Phase II (KMG-II): from individual species to whole genera.</title>
        <authorList>
            <person name="Goeker M."/>
        </authorList>
    </citation>
    <scope>NUCLEOTIDE SEQUENCE [LARGE SCALE GENOMIC DNA]</scope>
    <source>
        <strain evidence="1 2">DSM 23288</strain>
    </source>
</reference>
<gene>
    <name evidence="1" type="ORF">BDZ31_003655</name>
</gene>
<dbReference type="Gene3D" id="3.40.50.1820">
    <property type="entry name" value="alpha/beta hydrolase"/>
    <property type="match status" value="1"/>
</dbReference>
<organism evidence="1 2">
    <name type="scientific">Conexibacter arvalis</name>
    <dbReference type="NCBI Taxonomy" id="912552"/>
    <lineage>
        <taxon>Bacteria</taxon>
        <taxon>Bacillati</taxon>
        <taxon>Actinomycetota</taxon>
        <taxon>Thermoleophilia</taxon>
        <taxon>Solirubrobacterales</taxon>
        <taxon>Conexibacteraceae</taxon>
        <taxon>Conexibacter</taxon>
    </lineage>
</organism>
<name>A0A840IGP7_9ACTN</name>
<keyword evidence="2" id="KW-1185">Reference proteome</keyword>
<dbReference type="InterPro" id="IPR029058">
    <property type="entry name" value="AB_hydrolase_fold"/>
</dbReference>
<dbReference type="AlphaFoldDB" id="A0A840IGP7"/>
<comment type="caution">
    <text evidence="1">The sequence shown here is derived from an EMBL/GenBank/DDBJ whole genome shotgun (WGS) entry which is preliminary data.</text>
</comment>
<dbReference type="RefSeq" id="WP_183343777.1">
    <property type="nucleotide sequence ID" value="NZ_JACHNU010000006.1"/>
</dbReference>
<dbReference type="Proteomes" id="UP000585272">
    <property type="component" value="Unassembled WGS sequence"/>
</dbReference>
<evidence type="ECO:0000313" key="2">
    <source>
        <dbReference type="Proteomes" id="UP000585272"/>
    </source>
</evidence>